<evidence type="ECO:0000313" key="2">
    <source>
        <dbReference type="EMBL" id="RNB78389.1"/>
    </source>
</evidence>
<dbReference type="Proteomes" id="UP000281915">
    <property type="component" value="Unassembled WGS sequence"/>
</dbReference>
<dbReference type="AlphaFoldDB" id="A0A3M8CS74"/>
<dbReference type="InterPro" id="IPR032774">
    <property type="entry name" value="WG_beta_rep"/>
</dbReference>
<dbReference type="Pfam" id="PF14903">
    <property type="entry name" value="WG_beta_rep"/>
    <property type="match status" value="1"/>
</dbReference>
<keyword evidence="1" id="KW-0732">Signal</keyword>
<proteinExistence type="predicted"/>
<feature type="chain" id="PRO_5038436791" evidence="1">
    <location>
        <begin position="37"/>
        <end position="760"/>
    </location>
</feature>
<protein>
    <submittedName>
        <fullName evidence="2">WG repeat-containing protein</fullName>
    </submittedName>
</protein>
<organism evidence="2 3">
    <name type="scientific">Brevibacillus panacihumi</name>
    <dbReference type="NCBI Taxonomy" id="497735"/>
    <lineage>
        <taxon>Bacteria</taxon>
        <taxon>Bacillati</taxon>
        <taxon>Bacillota</taxon>
        <taxon>Bacilli</taxon>
        <taxon>Bacillales</taxon>
        <taxon>Paenibacillaceae</taxon>
        <taxon>Brevibacillus</taxon>
    </lineage>
</organism>
<comment type="caution">
    <text evidence="2">The sequence shown here is derived from an EMBL/GenBank/DDBJ whole genome shotgun (WGS) entry which is preliminary data.</text>
</comment>
<reference evidence="2 3" key="1">
    <citation type="submission" date="2018-10" db="EMBL/GenBank/DDBJ databases">
        <title>Phylogenomics of Brevibacillus.</title>
        <authorList>
            <person name="Dunlap C."/>
        </authorList>
    </citation>
    <scope>NUCLEOTIDE SEQUENCE [LARGE SCALE GENOMIC DNA]</scope>
    <source>
        <strain evidence="2 3">JCM 15085</strain>
    </source>
</reference>
<sequence length="760" mass="84567">MADSTRWRHRMMKRSITRIGVAALLFVQAAAIPVHAAAFPTIQPYVMDNEKIGFTNGEKVVIPPIYDSIEQYPRYVIVTAAGKKGILDARTGKTITPATWDSVEIKMDGNIAIVQKGGWFQYLDLATQQLSQKKFVGAHTYYLSDAYPEVVVMGGEQTMMLAPSGNVLLPLFAGKISFVDLYGEADDAGEEKRMRYAIASTADQLTLYDPVTMQPKFSLKKAEYLPQDGAKSAYIRVRVAGKEGLADINGNYVLEPKYKKLAFWNHGYVRVESENGIGLWRNGKMLAEPRFADVGIESSIKEVYSTKDGQTVTYHTADKAWSYSFKPGAEIVHGDHILGQDLKTGLYGVVKIGGEVVIPFQYPRVEGPPAARLLVRQDGKKGLLPGYELPMEEPQFWFDTLTTIGGSYSMISIQDGKKIGLYSEKKGLLLPPQENRVIHYEQQDGKVKVSEPDGTTLYYGYDGNAADPGKEFQHDLTAYLRTSGTTDKKMVLIDRKTDKQIGKAYSRALYYDNATRLVVGLDADKNEADLYTAEGKLITNEIKVRVQEDSQEGMPVVLAKMNNAVYTIGKTATQSGWALVKVEGDQLAAVTPFVYRDIQVRMMKDKTLLILTSADGKLDLWVDTKEQGMNKLEGAVSIQTFPYLEGVLVESEGGWDAYSSSLQRKTNGNYRSMQVVGNYGEKTRAILMQDQKSGLYGLLSIELSPMTPLIYESIRATDHVFLQVRSEEVASPPFVFTTKQHFGYLDGQGKELFKTNRVTK</sequence>
<gene>
    <name evidence="2" type="ORF">EDM58_11330</name>
</gene>
<accession>A0A3M8CS74</accession>
<evidence type="ECO:0000313" key="3">
    <source>
        <dbReference type="Proteomes" id="UP000281915"/>
    </source>
</evidence>
<feature type="signal peptide" evidence="1">
    <location>
        <begin position="1"/>
        <end position="36"/>
    </location>
</feature>
<evidence type="ECO:0000256" key="1">
    <source>
        <dbReference type="SAM" id="SignalP"/>
    </source>
</evidence>
<dbReference type="EMBL" id="RHHT01000025">
    <property type="protein sequence ID" value="RNB78389.1"/>
    <property type="molecule type" value="Genomic_DNA"/>
</dbReference>
<name>A0A3M8CS74_9BACL</name>